<keyword evidence="13" id="KW-1185">Reference proteome</keyword>
<keyword evidence="4" id="KW-0808">Transferase</keyword>
<keyword evidence="7 11" id="KW-1133">Transmembrane helix</keyword>
<gene>
    <name evidence="12" type="ORF">OXX778_LOCUS4912</name>
</gene>
<evidence type="ECO:0000313" key="13">
    <source>
        <dbReference type="Proteomes" id="UP000663879"/>
    </source>
</evidence>
<evidence type="ECO:0000256" key="4">
    <source>
        <dbReference type="ARBA" id="ARBA00022679"/>
    </source>
</evidence>
<comment type="pathway">
    <text evidence="2">Protein modification; protein glycosylation.</text>
</comment>
<organism evidence="12 13">
    <name type="scientific">Brachionus calyciflorus</name>
    <dbReference type="NCBI Taxonomy" id="104777"/>
    <lineage>
        <taxon>Eukaryota</taxon>
        <taxon>Metazoa</taxon>
        <taxon>Spiralia</taxon>
        <taxon>Gnathifera</taxon>
        <taxon>Rotifera</taxon>
        <taxon>Eurotatoria</taxon>
        <taxon>Monogononta</taxon>
        <taxon>Pseudotrocha</taxon>
        <taxon>Ploima</taxon>
        <taxon>Brachionidae</taxon>
        <taxon>Brachionus</taxon>
    </lineage>
</organism>
<comment type="caution">
    <text evidence="12">The sequence shown here is derived from an EMBL/GenBank/DDBJ whole genome shotgun (WGS) entry which is preliminary data.</text>
</comment>
<evidence type="ECO:0000256" key="7">
    <source>
        <dbReference type="ARBA" id="ARBA00022989"/>
    </source>
</evidence>
<dbReference type="InterPro" id="IPR003406">
    <property type="entry name" value="Glyco_trans_14"/>
</dbReference>
<accession>A0A813QPT7</accession>
<feature type="transmembrane region" description="Helical" evidence="11">
    <location>
        <begin position="7"/>
        <end position="24"/>
    </location>
</feature>
<keyword evidence="3" id="KW-0328">Glycosyltransferase</keyword>
<proteinExistence type="inferred from homology"/>
<keyword evidence="8 11" id="KW-0472">Membrane</keyword>
<dbReference type="PANTHER" id="PTHR19297">
    <property type="entry name" value="GLYCOSYLTRANSFERASE 14 FAMILY MEMBER"/>
    <property type="match status" value="1"/>
</dbReference>
<sequence length="454" mass="53647">MYLLRKFILLLFFVVCNLLFYLYSNPKLNSKYLTLVLDKKSIEFSSQNIRLTSYSVPKYDVNCNALFKNNSEEILRAKYMLQEISNVKRPPDSDYIIEESKCENFKKARGYYRHGTYASDFPLAITILAHESAEQLERLLRTLYQPQNIYCIHIDKKSDPNFHKAFESISKCFDNVFIATKTFDIIYTGHSRLEADFNCLKDLLTLDNLINTVKHPNLIGKKVVDWKYALNYVGTEFPTKTNSELVNILKMYNGANEIQVIENKFLHRYEYKWVEDYRRHKMKKTEEKNPPPPHGYILAKGFCSYAISRKFAEYAVFDPRALSLMDWLKNTKSSNEFYWSTLEYNTQIYSDHGFIQNFKQTKNTLVRYSAWSKAYNCTGKIRNGMCVFSIGDLSHVIKRREFLINKFMIDNDPISYQCMEEWFDKNERTNSTLDLDFYCNFARKKSNLVKCKNI</sequence>
<evidence type="ECO:0000313" key="12">
    <source>
        <dbReference type="EMBL" id="CAF0770272.1"/>
    </source>
</evidence>
<dbReference type="PANTHER" id="PTHR19297:SF181">
    <property type="entry name" value="PROTEIN XYLOSYLTRANSFERASE"/>
    <property type="match status" value="1"/>
</dbReference>
<comment type="subcellular location">
    <subcellularLocation>
        <location evidence="1">Membrane</location>
        <topology evidence="1">Single-pass type II membrane protein</topology>
    </subcellularLocation>
</comment>
<dbReference type="EMBL" id="CAJNOC010000511">
    <property type="protein sequence ID" value="CAF0770272.1"/>
    <property type="molecule type" value="Genomic_DNA"/>
</dbReference>
<dbReference type="OrthoDB" id="2019572at2759"/>
<dbReference type="Pfam" id="PF02485">
    <property type="entry name" value="Branch"/>
    <property type="match status" value="2"/>
</dbReference>
<dbReference type="AlphaFoldDB" id="A0A813QPT7"/>
<keyword evidence="6" id="KW-0735">Signal-anchor</keyword>
<evidence type="ECO:0000256" key="3">
    <source>
        <dbReference type="ARBA" id="ARBA00022676"/>
    </source>
</evidence>
<evidence type="ECO:0000256" key="5">
    <source>
        <dbReference type="ARBA" id="ARBA00022692"/>
    </source>
</evidence>
<dbReference type="GO" id="GO:0008375">
    <property type="term" value="F:acetylglucosaminyltransferase activity"/>
    <property type="evidence" value="ECO:0007669"/>
    <property type="project" value="TreeGrafter"/>
</dbReference>
<evidence type="ECO:0000256" key="2">
    <source>
        <dbReference type="ARBA" id="ARBA00004922"/>
    </source>
</evidence>
<evidence type="ECO:0000256" key="6">
    <source>
        <dbReference type="ARBA" id="ARBA00022968"/>
    </source>
</evidence>
<comment type="similarity">
    <text evidence="10">Belongs to the glycosyltransferase 14 family.</text>
</comment>
<protein>
    <submittedName>
        <fullName evidence="12">Uncharacterized protein</fullName>
    </submittedName>
</protein>
<keyword evidence="9" id="KW-0325">Glycoprotein</keyword>
<evidence type="ECO:0000256" key="10">
    <source>
        <dbReference type="ARBA" id="ARBA00038150"/>
    </source>
</evidence>
<dbReference type="GO" id="GO:0016020">
    <property type="term" value="C:membrane"/>
    <property type="evidence" value="ECO:0007669"/>
    <property type="project" value="UniProtKB-SubCell"/>
</dbReference>
<evidence type="ECO:0000256" key="9">
    <source>
        <dbReference type="ARBA" id="ARBA00023180"/>
    </source>
</evidence>
<name>A0A813QPT7_9BILA</name>
<keyword evidence="5 11" id="KW-0812">Transmembrane</keyword>
<evidence type="ECO:0000256" key="8">
    <source>
        <dbReference type="ARBA" id="ARBA00023136"/>
    </source>
</evidence>
<evidence type="ECO:0000256" key="1">
    <source>
        <dbReference type="ARBA" id="ARBA00004606"/>
    </source>
</evidence>
<reference evidence="12" key="1">
    <citation type="submission" date="2021-02" db="EMBL/GenBank/DDBJ databases">
        <authorList>
            <person name="Nowell W R."/>
        </authorList>
    </citation>
    <scope>NUCLEOTIDE SEQUENCE</scope>
    <source>
        <strain evidence="12">Ploen Becks lab</strain>
    </source>
</reference>
<dbReference type="Proteomes" id="UP000663879">
    <property type="component" value="Unassembled WGS sequence"/>
</dbReference>
<evidence type="ECO:0000256" key="11">
    <source>
        <dbReference type="SAM" id="Phobius"/>
    </source>
</evidence>